<evidence type="ECO:0000256" key="5">
    <source>
        <dbReference type="PROSITE-ProRule" id="PRU01248"/>
    </source>
</evidence>
<dbReference type="InterPro" id="IPR050090">
    <property type="entry name" value="Tyrosine_recombinase_XerCD"/>
</dbReference>
<organism evidence="8">
    <name type="scientific">Phage sp. ctGns7</name>
    <dbReference type="NCBI Taxonomy" id="2828003"/>
    <lineage>
        <taxon>Viruses</taxon>
    </lineage>
</organism>
<sequence length="294" mass="33809">MTNTELIKIFEQTIRQKPFSLSENTIKTYLYHIDSLLKFLDNKNIAEIITKDIKKYLFNISSVGVSDTTYNISLAGFKCLYKALRYNPMTEDIIQNNPAIDIPSIKNAKQKKKTPLNEIEKQALLHSCKNVRDYAILVTYLNVGLRVHELVNLTLEQYLNRGENGEIKLVVNKGSYDDEYIFINEQTEKAIDNYIKNLRKDCGCKYLFVSNQGNQMTPSCISKTIKTLARRSGKFSEDRISQLSNHIMRHTMATDLVNENVPIDVVAMVLRHHSLATVMTYAKTDKERVMEAVR</sequence>
<dbReference type="InterPro" id="IPR004107">
    <property type="entry name" value="Integrase_SAM-like_N"/>
</dbReference>
<protein>
    <submittedName>
        <fullName evidence="8">SITE SPECIFIC RECOMBINASE XERD</fullName>
    </submittedName>
</protein>
<evidence type="ECO:0000259" key="6">
    <source>
        <dbReference type="PROSITE" id="PS51898"/>
    </source>
</evidence>
<comment type="similarity">
    <text evidence="1">Belongs to the 'phage' integrase family.</text>
</comment>
<dbReference type="PROSITE" id="PS51898">
    <property type="entry name" value="TYR_RECOMBINASE"/>
    <property type="match status" value="1"/>
</dbReference>
<dbReference type="GO" id="GO:0006310">
    <property type="term" value="P:DNA recombination"/>
    <property type="evidence" value="ECO:0007669"/>
    <property type="project" value="UniProtKB-KW"/>
</dbReference>
<reference evidence="8" key="1">
    <citation type="journal article" date="2021" name="Proc. Natl. Acad. Sci. U.S.A.">
        <title>A Catalog of Tens of Thousands of Viruses from Human Metagenomes Reveals Hidden Associations with Chronic Diseases.</title>
        <authorList>
            <person name="Tisza M.J."/>
            <person name="Buck C.B."/>
        </authorList>
    </citation>
    <scope>NUCLEOTIDE SEQUENCE</scope>
    <source>
        <strain evidence="8">CtGns7</strain>
    </source>
</reference>
<dbReference type="Pfam" id="PF00589">
    <property type="entry name" value="Phage_integrase"/>
    <property type="match status" value="1"/>
</dbReference>
<dbReference type="InterPro" id="IPR013762">
    <property type="entry name" value="Integrase-like_cat_sf"/>
</dbReference>
<evidence type="ECO:0000256" key="4">
    <source>
        <dbReference type="ARBA" id="ARBA00023172"/>
    </source>
</evidence>
<dbReference type="GO" id="GO:0003677">
    <property type="term" value="F:DNA binding"/>
    <property type="evidence" value="ECO:0007669"/>
    <property type="project" value="UniProtKB-UniRule"/>
</dbReference>
<dbReference type="SUPFAM" id="SSF56349">
    <property type="entry name" value="DNA breaking-rejoining enzymes"/>
    <property type="match status" value="1"/>
</dbReference>
<dbReference type="Pfam" id="PF13495">
    <property type="entry name" value="Phage_int_SAM_4"/>
    <property type="match status" value="1"/>
</dbReference>
<accession>A0A8S5S8U4</accession>
<evidence type="ECO:0000256" key="3">
    <source>
        <dbReference type="ARBA" id="ARBA00023125"/>
    </source>
</evidence>
<dbReference type="InterPro" id="IPR044068">
    <property type="entry name" value="CB"/>
</dbReference>
<dbReference type="InterPro" id="IPR011010">
    <property type="entry name" value="DNA_brk_join_enz"/>
</dbReference>
<dbReference type="EMBL" id="BK032555">
    <property type="protein sequence ID" value="DAF47385.1"/>
    <property type="molecule type" value="Genomic_DNA"/>
</dbReference>
<feature type="domain" description="Core-binding (CB)" evidence="7">
    <location>
        <begin position="1"/>
        <end position="85"/>
    </location>
</feature>
<dbReference type="InterPro" id="IPR010998">
    <property type="entry name" value="Integrase_recombinase_N"/>
</dbReference>
<evidence type="ECO:0000256" key="1">
    <source>
        <dbReference type="ARBA" id="ARBA00008857"/>
    </source>
</evidence>
<dbReference type="PROSITE" id="PS51900">
    <property type="entry name" value="CB"/>
    <property type="match status" value="1"/>
</dbReference>
<dbReference type="Gene3D" id="1.10.150.130">
    <property type="match status" value="1"/>
</dbReference>
<evidence type="ECO:0000256" key="2">
    <source>
        <dbReference type="ARBA" id="ARBA00022908"/>
    </source>
</evidence>
<dbReference type="Gene3D" id="1.10.443.10">
    <property type="entry name" value="Intergrase catalytic core"/>
    <property type="match status" value="1"/>
</dbReference>
<name>A0A8S5S8U4_9VIRU</name>
<dbReference type="PANTHER" id="PTHR30349">
    <property type="entry name" value="PHAGE INTEGRASE-RELATED"/>
    <property type="match status" value="1"/>
</dbReference>
<evidence type="ECO:0000259" key="7">
    <source>
        <dbReference type="PROSITE" id="PS51900"/>
    </source>
</evidence>
<dbReference type="InterPro" id="IPR002104">
    <property type="entry name" value="Integrase_catalytic"/>
</dbReference>
<keyword evidence="4" id="KW-0233">DNA recombination</keyword>
<keyword evidence="3 5" id="KW-0238">DNA-binding</keyword>
<dbReference type="PANTHER" id="PTHR30349:SF41">
    <property type="entry name" value="INTEGRASE_RECOMBINASE PROTEIN MJ0367-RELATED"/>
    <property type="match status" value="1"/>
</dbReference>
<feature type="domain" description="Tyr recombinase" evidence="6">
    <location>
        <begin position="111"/>
        <end position="294"/>
    </location>
</feature>
<keyword evidence="2" id="KW-0229">DNA integration</keyword>
<evidence type="ECO:0000313" key="8">
    <source>
        <dbReference type="EMBL" id="DAF47385.1"/>
    </source>
</evidence>
<dbReference type="GO" id="GO:0015074">
    <property type="term" value="P:DNA integration"/>
    <property type="evidence" value="ECO:0007669"/>
    <property type="project" value="UniProtKB-KW"/>
</dbReference>
<proteinExistence type="inferred from homology"/>